<dbReference type="Pfam" id="PF07893">
    <property type="entry name" value="DUF1668"/>
    <property type="match status" value="1"/>
</dbReference>
<gene>
    <name evidence="1" type="ORF">NCGR_LOCUS48645</name>
</gene>
<accession>A0A811R5L8</accession>
<dbReference type="Proteomes" id="UP000604825">
    <property type="component" value="Unassembled WGS sequence"/>
</dbReference>
<keyword evidence="2" id="KW-1185">Reference proteome</keyword>
<proteinExistence type="predicted"/>
<dbReference type="AlphaFoldDB" id="A0A811R5L8"/>
<evidence type="ECO:0000313" key="1">
    <source>
        <dbReference type="EMBL" id="CAD6265340.1"/>
    </source>
</evidence>
<dbReference type="InterPro" id="IPR012871">
    <property type="entry name" value="DUF1668_ORYSA"/>
</dbReference>
<sequence>MSFAALGSNIVTVSNRHRGTLVYDTETAALATGPCLPDPLLGGVNNFVSAADTLYAFEYFFAERQHSFEVMSTAGAKQGLRLSTPTLDWSWQSVPFPPPFKTDEVIVSYALHPDGHTIFMSAHRTHIGGRTFSFDTRHCEWRCHGEWALPFRHEGFFDSELDAWVGLHKDGGICSCQVISHSSTSSMQPDWKMVKDKLWSKDMARGPTLTYMGGSRFCIVKCVVREGLEYEDAFGDCDGCMLHITMFGLKYSHKGELQTIGRTTYSYLVSKHLSSFSPVAFWM</sequence>
<evidence type="ECO:0000313" key="2">
    <source>
        <dbReference type="Proteomes" id="UP000604825"/>
    </source>
</evidence>
<reference evidence="1" key="1">
    <citation type="submission" date="2020-10" db="EMBL/GenBank/DDBJ databases">
        <authorList>
            <person name="Han B."/>
            <person name="Lu T."/>
            <person name="Zhao Q."/>
            <person name="Huang X."/>
            <person name="Zhao Y."/>
        </authorList>
    </citation>
    <scope>NUCLEOTIDE SEQUENCE</scope>
</reference>
<protein>
    <submittedName>
        <fullName evidence="1">Uncharacterized protein</fullName>
    </submittedName>
</protein>
<dbReference type="EMBL" id="CAJGYO010000013">
    <property type="protein sequence ID" value="CAD6265340.1"/>
    <property type="molecule type" value="Genomic_DNA"/>
</dbReference>
<comment type="caution">
    <text evidence="1">The sequence shown here is derived from an EMBL/GenBank/DDBJ whole genome shotgun (WGS) entry which is preliminary data.</text>
</comment>
<organism evidence="1 2">
    <name type="scientific">Miscanthus lutarioriparius</name>
    <dbReference type="NCBI Taxonomy" id="422564"/>
    <lineage>
        <taxon>Eukaryota</taxon>
        <taxon>Viridiplantae</taxon>
        <taxon>Streptophyta</taxon>
        <taxon>Embryophyta</taxon>
        <taxon>Tracheophyta</taxon>
        <taxon>Spermatophyta</taxon>
        <taxon>Magnoliopsida</taxon>
        <taxon>Liliopsida</taxon>
        <taxon>Poales</taxon>
        <taxon>Poaceae</taxon>
        <taxon>PACMAD clade</taxon>
        <taxon>Panicoideae</taxon>
        <taxon>Andropogonodae</taxon>
        <taxon>Andropogoneae</taxon>
        <taxon>Saccharinae</taxon>
        <taxon>Miscanthus</taxon>
    </lineage>
</organism>
<name>A0A811R5L8_9POAL</name>
<dbReference type="OrthoDB" id="638129at2759"/>
<dbReference type="PANTHER" id="PTHR33085">
    <property type="entry name" value="OS12G0113100 PROTEIN-RELATED"/>
    <property type="match status" value="1"/>
</dbReference>
<dbReference type="PANTHER" id="PTHR33085:SF41">
    <property type="entry name" value="OS12G0624400 PROTEIN"/>
    <property type="match status" value="1"/>
</dbReference>